<dbReference type="Pfam" id="PF00106">
    <property type="entry name" value="adh_short"/>
    <property type="match status" value="1"/>
</dbReference>
<evidence type="ECO:0000256" key="3">
    <source>
        <dbReference type="ARBA" id="ARBA00023002"/>
    </source>
</evidence>
<dbReference type="InterPro" id="IPR036291">
    <property type="entry name" value="NAD(P)-bd_dom_sf"/>
</dbReference>
<dbReference type="PROSITE" id="PS00061">
    <property type="entry name" value="ADH_SHORT"/>
    <property type="match status" value="1"/>
</dbReference>
<evidence type="ECO:0008006" key="9">
    <source>
        <dbReference type="Google" id="ProtNLM"/>
    </source>
</evidence>
<comment type="similarity">
    <text evidence="1 5">Belongs to the short-chain dehydrogenases/reductases (SDR) family.</text>
</comment>
<comment type="function">
    <text evidence="4">Putative oxidoreductase.</text>
</comment>
<evidence type="ECO:0000256" key="1">
    <source>
        <dbReference type="ARBA" id="ARBA00006484"/>
    </source>
</evidence>
<dbReference type="InterPro" id="IPR020904">
    <property type="entry name" value="Sc_DH/Rdtase_CS"/>
</dbReference>
<proteinExistence type="inferred from homology"/>
<dbReference type="GO" id="GO:0016491">
    <property type="term" value="F:oxidoreductase activity"/>
    <property type="evidence" value="ECO:0007669"/>
    <property type="project" value="UniProtKB-KW"/>
</dbReference>
<dbReference type="Proteomes" id="UP001139887">
    <property type="component" value="Unassembled WGS sequence"/>
</dbReference>
<evidence type="ECO:0000313" key="7">
    <source>
        <dbReference type="EMBL" id="KAJ2845302.1"/>
    </source>
</evidence>
<gene>
    <name evidence="7" type="ORF">IWW36_004837</name>
</gene>
<dbReference type="PRINTS" id="PR00081">
    <property type="entry name" value="GDHRDH"/>
</dbReference>
<accession>A0A9W8I2L2</accession>
<name>A0A9W8I2L2_9FUNG</name>
<protein>
    <recommendedName>
        <fullName evidence="9">NAD(P)-binding protein</fullName>
    </recommendedName>
</protein>
<evidence type="ECO:0000256" key="6">
    <source>
        <dbReference type="SAM" id="MobiDB-lite"/>
    </source>
</evidence>
<dbReference type="InterPro" id="IPR002347">
    <property type="entry name" value="SDR_fam"/>
</dbReference>
<dbReference type="AlphaFoldDB" id="A0A9W8I2L2"/>
<keyword evidence="2" id="KW-0521">NADP</keyword>
<evidence type="ECO:0000256" key="5">
    <source>
        <dbReference type="RuleBase" id="RU000363"/>
    </source>
</evidence>
<reference evidence="7" key="1">
    <citation type="submission" date="2022-07" db="EMBL/GenBank/DDBJ databases">
        <title>Phylogenomic reconstructions and comparative analyses of Kickxellomycotina fungi.</title>
        <authorList>
            <person name="Reynolds N.K."/>
            <person name="Stajich J.E."/>
            <person name="Barry K."/>
            <person name="Grigoriev I.V."/>
            <person name="Crous P."/>
            <person name="Smith M.E."/>
        </authorList>
    </citation>
    <scope>NUCLEOTIDE SEQUENCE</scope>
    <source>
        <strain evidence="7">NRRL 1566</strain>
    </source>
</reference>
<comment type="caution">
    <text evidence="7">The sequence shown here is derived from an EMBL/GenBank/DDBJ whole genome shotgun (WGS) entry which is preliminary data.</text>
</comment>
<keyword evidence="3" id="KW-0560">Oxidoreductase</keyword>
<feature type="compositionally biased region" description="Polar residues" evidence="6">
    <location>
        <begin position="248"/>
        <end position="260"/>
    </location>
</feature>
<dbReference type="Gene3D" id="3.40.50.720">
    <property type="entry name" value="NAD(P)-binding Rossmann-like Domain"/>
    <property type="match status" value="1"/>
</dbReference>
<feature type="region of interest" description="Disordered" evidence="6">
    <location>
        <begin position="243"/>
        <end position="263"/>
    </location>
</feature>
<keyword evidence="8" id="KW-1185">Reference proteome</keyword>
<dbReference type="GO" id="GO:0016020">
    <property type="term" value="C:membrane"/>
    <property type="evidence" value="ECO:0007669"/>
    <property type="project" value="TreeGrafter"/>
</dbReference>
<dbReference type="SUPFAM" id="SSF51735">
    <property type="entry name" value="NAD(P)-binding Rossmann-fold domains"/>
    <property type="match status" value="1"/>
</dbReference>
<dbReference type="EMBL" id="JANBUW010000836">
    <property type="protein sequence ID" value="KAJ2845302.1"/>
    <property type="molecule type" value="Genomic_DNA"/>
</dbReference>
<evidence type="ECO:0000256" key="2">
    <source>
        <dbReference type="ARBA" id="ARBA00022857"/>
    </source>
</evidence>
<dbReference type="PANTHER" id="PTHR44196:SF1">
    <property type="entry name" value="DEHYDROGENASE_REDUCTASE SDR FAMILY MEMBER 7B"/>
    <property type="match status" value="1"/>
</dbReference>
<dbReference type="PRINTS" id="PR00080">
    <property type="entry name" value="SDRFAMILY"/>
</dbReference>
<dbReference type="PANTHER" id="PTHR44196">
    <property type="entry name" value="DEHYDROGENASE/REDUCTASE SDR FAMILY MEMBER 7B"/>
    <property type="match status" value="1"/>
</dbReference>
<organism evidence="7 8">
    <name type="scientific">Coemansia brasiliensis</name>
    <dbReference type="NCBI Taxonomy" id="2650707"/>
    <lineage>
        <taxon>Eukaryota</taxon>
        <taxon>Fungi</taxon>
        <taxon>Fungi incertae sedis</taxon>
        <taxon>Zoopagomycota</taxon>
        <taxon>Kickxellomycotina</taxon>
        <taxon>Kickxellomycetes</taxon>
        <taxon>Kickxellales</taxon>
        <taxon>Kickxellaceae</taxon>
        <taxon>Coemansia</taxon>
    </lineage>
</organism>
<evidence type="ECO:0000256" key="4">
    <source>
        <dbReference type="ARBA" id="ARBA00037096"/>
    </source>
</evidence>
<sequence length="313" mass="33841">MLGQILVSLSVVAVGYQMLRWMQPTPSVYGKKVVIVGASSGIGKSLALEYARNGARLILCARRELELSEVSKECSKLNEHTAQLVVGDITQSTIQQQLYDSAMQHFNGSIDYLVLNAGAITVQQVVDLWDMRQKDSSNELRAPSSQAAARANQAMRQVMEINAFAPITVASQFLPMLAKSQGAIVVVSSVAGLIAAPTRSLYTASKHAVNGFFSALRMEVQGMGIGVTIISPGTVDTELRKSAVDNDPNAQTPVSGSQRGKMSPERCARQILRAAALRQPSLVTPLPYWISVVLHTFAPGLIEYLARRKYGLP</sequence>
<dbReference type="OrthoDB" id="1933717at2759"/>
<evidence type="ECO:0000313" key="8">
    <source>
        <dbReference type="Proteomes" id="UP001139887"/>
    </source>
</evidence>